<dbReference type="AlphaFoldDB" id="A0A835DDE6"/>
<sequence length="220" mass="24331">MVIHGGIGLDGLRLCDTWLLDLSNGIRSATWNEIVACPSPSARSGHTLTYIGGTRMVLFGGRGIGYEVLNDVWLFDVEEGYPTWVQLIHESRNISEGVPLPRVGHSATLILGGGVLIYGGEDSSRHRKDDFWVLDINAIPTVKMRHNTVNSKGLSGKMWKRLKAVGDRPDCRSFHRACADFSGRFIYVFGGMVDGLLHSVEAFGLRFDGELYLVELLLQI</sequence>
<name>A0A835DDE6_TETSI</name>
<dbReference type="Pfam" id="PF24681">
    <property type="entry name" value="Kelch_KLHDC2_KLHL20_DRC7"/>
    <property type="match status" value="1"/>
</dbReference>
<dbReference type="Gene3D" id="2.120.10.80">
    <property type="entry name" value="Kelch-type beta propeller"/>
    <property type="match status" value="2"/>
</dbReference>
<keyword evidence="2" id="KW-1185">Reference proteome</keyword>
<dbReference type="Proteomes" id="UP000655225">
    <property type="component" value="Unassembled WGS sequence"/>
</dbReference>
<proteinExistence type="predicted"/>
<dbReference type="PANTHER" id="PTHR46175:SF4">
    <property type="entry name" value="BACTERIOOPSIN TRANSCRIPTIONAL ACTIVATOR"/>
    <property type="match status" value="1"/>
</dbReference>
<accession>A0A835DDE6</accession>
<evidence type="ECO:0000313" key="2">
    <source>
        <dbReference type="Proteomes" id="UP000655225"/>
    </source>
</evidence>
<dbReference type="OrthoDB" id="10251809at2759"/>
<reference evidence="1 2" key="1">
    <citation type="submission" date="2020-04" db="EMBL/GenBank/DDBJ databases">
        <title>Plant Genome Project.</title>
        <authorList>
            <person name="Zhang R.-G."/>
        </authorList>
    </citation>
    <scope>NUCLEOTIDE SEQUENCE [LARGE SCALE GENOMIC DNA]</scope>
    <source>
        <strain evidence="1">YNK0</strain>
        <tissue evidence="1">Leaf</tissue>
    </source>
</reference>
<dbReference type="OMA" id="WNEIVAC"/>
<protein>
    <submittedName>
        <fullName evidence="1">Uncharacterized protein</fullName>
    </submittedName>
</protein>
<dbReference type="EMBL" id="JABCRI010000009">
    <property type="protein sequence ID" value="KAF8400218.1"/>
    <property type="molecule type" value="Genomic_DNA"/>
</dbReference>
<dbReference type="SUPFAM" id="SSF117281">
    <property type="entry name" value="Kelch motif"/>
    <property type="match status" value="1"/>
</dbReference>
<dbReference type="PANTHER" id="PTHR46175">
    <property type="entry name" value="BACTERIOOPSIN TRANSCRIPTIONAL ACTIVATOR"/>
    <property type="match status" value="1"/>
</dbReference>
<gene>
    <name evidence="1" type="ORF">HHK36_013515</name>
</gene>
<comment type="caution">
    <text evidence="1">The sequence shown here is derived from an EMBL/GenBank/DDBJ whole genome shotgun (WGS) entry which is preliminary data.</text>
</comment>
<organism evidence="1 2">
    <name type="scientific">Tetracentron sinense</name>
    <name type="common">Spur-leaf</name>
    <dbReference type="NCBI Taxonomy" id="13715"/>
    <lineage>
        <taxon>Eukaryota</taxon>
        <taxon>Viridiplantae</taxon>
        <taxon>Streptophyta</taxon>
        <taxon>Embryophyta</taxon>
        <taxon>Tracheophyta</taxon>
        <taxon>Spermatophyta</taxon>
        <taxon>Magnoliopsida</taxon>
        <taxon>Trochodendrales</taxon>
        <taxon>Trochodendraceae</taxon>
        <taxon>Tetracentron</taxon>
    </lineage>
</organism>
<evidence type="ECO:0000313" key="1">
    <source>
        <dbReference type="EMBL" id="KAF8400218.1"/>
    </source>
</evidence>
<dbReference type="InterPro" id="IPR015915">
    <property type="entry name" value="Kelch-typ_b-propeller"/>
</dbReference>